<feature type="non-terminal residue" evidence="2">
    <location>
        <position position="55"/>
    </location>
</feature>
<name>A0A5J4N2B0_9TREM</name>
<gene>
    <name evidence="2" type="ORF">DEA37_0014481</name>
</gene>
<organism evidence="2 3">
    <name type="scientific">Paragonimus westermani</name>
    <dbReference type="NCBI Taxonomy" id="34504"/>
    <lineage>
        <taxon>Eukaryota</taxon>
        <taxon>Metazoa</taxon>
        <taxon>Spiralia</taxon>
        <taxon>Lophotrochozoa</taxon>
        <taxon>Platyhelminthes</taxon>
        <taxon>Trematoda</taxon>
        <taxon>Digenea</taxon>
        <taxon>Plagiorchiida</taxon>
        <taxon>Troglotremata</taxon>
        <taxon>Troglotrematidae</taxon>
        <taxon>Paragonimus</taxon>
    </lineage>
</organism>
<protein>
    <recommendedName>
        <fullName evidence="1">Reverse transcriptase domain-containing protein</fullName>
    </recommendedName>
</protein>
<dbReference type="InterPro" id="IPR000477">
    <property type="entry name" value="RT_dom"/>
</dbReference>
<proteinExistence type="predicted"/>
<feature type="domain" description="Reverse transcriptase" evidence="1">
    <location>
        <begin position="1"/>
        <end position="55"/>
    </location>
</feature>
<evidence type="ECO:0000313" key="2">
    <source>
        <dbReference type="EMBL" id="KAA3669763.1"/>
    </source>
</evidence>
<sequence>MLRWLQVWLSNRRAWVRVNDTCSKKRVFAQGLPQGSVLSPLLFLIYVDDLVRELS</sequence>
<accession>A0A5J4N2B0</accession>
<dbReference type="AlphaFoldDB" id="A0A5J4N2B0"/>
<keyword evidence="3" id="KW-1185">Reference proteome</keyword>
<dbReference type="PROSITE" id="PS50878">
    <property type="entry name" value="RT_POL"/>
    <property type="match status" value="1"/>
</dbReference>
<dbReference type="Pfam" id="PF00078">
    <property type="entry name" value="RVT_1"/>
    <property type="match status" value="1"/>
</dbReference>
<reference evidence="2 3" key="1">
    <citation type="journal article" date="2019" name="Gigascience">
        <title>Whole-genome sequence of the oriental lung fluke Paragonimus westermani.</title>
        <authorList>
            <person name="Oey H."/>
            <person name="Zakrzewski M."/>
            <person name="Narain K."/>
            <person name="Devi K.R."/>
            <person name="Agatsuma T."/>
            <person name="Nawaratna S."/>
            <person name="Gobert G.N."/>
            <person name="Jones M.K."/>
            <person name="Ragan M.A."/>
            <person name="McManus D.P."/>
            <person name="Krause L."/>
        </authorList>
    </citation>
    <scope>NUCLEOTIDE SEQUENCE [LARGE SCALE GENOMIC DNA]</scope>
    <source>
        <strain evidence="2 3">IND2009</strain>
    </source>
</reference>
<evidence type="ECO:0000313" key="3">
    <source>
        <dbReference type="Proteomes" id="UP000324629"/>
    </source>
</evidence>
<dbReference type="EMBL" id="QNGE01030187">
    <property type="protein sequence ID" value="KAA3669763.1"/>
    <property type="molecule type" value="Genomic_DNA"/>
</dbReference>
<comment type="caution">
    <text evidence="2">The sequence shown here is derived from an EMBL/GenBank/DDBJ whole genome shotgun (WGS) entry which is preliminary data.</text>
</comment>
<dbReference type="Proteomes" id="UP000324629">
    <property type="component" value="Unassembled WGS sequence"/>
</dbReference>
<evidence type="ECO:0000259" key="1">
    <source>
        <dbReference type="PROSITE" id="PS50878"/>
    </source>
</evidence>